<dbReference type="PANTHER" id="PTHR45527:SF1">
    <property type="entry name" value="FATTY ACID SYNTHASE"/>
    <property type="match status" value="1"/>
</dbReference>
<dbReference type="RefSeq" id="XP_040659620.1">
    <property type="nucleotide sequence ID" value="XM_040798737.1"/>
</dbReference>
<dbReference type="GO" id="GO:0043041">
    <property type="term" value="P:amino acid activation for nonribosomal peptide biosynthetic process"/>
    <property type="evidence" value="ECO:0007669"/>
    <property type="project" value="TreeGrafter"/>
</dbReference>
<feature type="region of interest" description="Disordered" evidence="5">
    <location>
        <begin position="434"/>
        <end position="456"/>
    </location>
</feature>
<dbReference type="Gene3D" id="3.30.559.10">
    <property type="entry name" value="Chloramphenicol acetyltransferase-like domain"/>
    <property type="match status" value="3"/>
</dbReference>
<dbReference type="SUPFAM" id="SSF52777">
    <property type="entry name" value="CoA-dependent acyltransferases"/>
    <property type="match status" value="7"/>
</dbReference>
<keyword evidence="3" id="KW-0436">Ligase</keyword>
<dbReference type="GO" id="GO:0016874">
    <property type="term" value="F:ligase activity"/>
    <property type="evidence" value="ECO:0007669"/>
    <property type="project" value="UniProtKB-KW"/>
</dbReference>
<dbReference type="Pfam" id="PF00501">
    <property type="entry name" value="AMP-binding"/>
    <property type="match status" value="3"/>
</dbReference>
<dbReference type="PANTHER" id="PTHR45527">
    <property type="entry name" value="NONRIBOSOMAL PEPTIDE SYNTHETASE"/>
    <property type="match status" value="1"/>
</dbReference>
<keyword evidence="8" id="KW-1185">Reference proteome</keyword>
<name>A0A151GT63_DRECN</name>
<dbReference type="FunFam" id="3.30.300.30:FF:000015">
    <property type="entry name" value="Nonribosomal peptide synthase SidD"/>
    <property type="match status" value="2"/>
</dbReference>
<dbReference type="InterPro" id="IPR042099">
    <property type="entry name" value="ANL_N_sf"/>
</dbReference>
<dbReference type="InterPro" id="IPR045851">
    <property type="entry name" value="AMP-bd_C_sf"/>
</dbReference>
<dbReference type="STRING" id="98403.A0A151GT63"/>
<dbReference type="Proteomes" id="UP000076580">
    <property type="component" value="Chromosome 01"/>
</dbReference>
<protein>
    <submittedName>
        <fullName evidence="7">Non-ribosomal peptide synthetase</fullName>
    </submittedName>
</protein>
<keyword evidence="1" id="KW-0596">Phosphopantetheine</keyword>
<evidence type="ECO:0000256" key="5">
    <source>
        <dbReference type="SAM" id="MobiDB-lite"/>
    </source>
</evidence>
<dbReference type="FunFam" id="3.30.559.30:FF:000003">
    <property type="entry name" value="Nonribosomal peptide synthase SidD"/>
    <property type="match status" value="1"/>
</dbReference>
<comment type="caution">
    <text evidence="7">The sequence shown here is derived from an EMBL/GenBank/DDBJ whole genome shotgun (WGS) entry which is preliminary data.</text>
</comment>
<reference evidence="7 8" key="1">
    <citation type="journal article" date="2016" name="Sci. Rep.">
        <title>Insights into Adaptations to a Near-Obligate Nematode Endoparasitic Lifestyle from the Finished Genome of Drechmeria coniospora.</title>
        <authorList>
            <person name="Zhang L."/>
            <person name="Zhou Z."/>
            <person name="Guo Q."/>
            <person name="Fokkens L."/>
            <person name="Miskei M."/>
            <person name="Pocsi I."/>
            <person name="Zhang W."/>
            <person name="Chen M."/>
            <person name="Wang L."/>
            <person name="Sun Y."/>
            <person name="Donzelli B.G."/>
            <person name="Gibson D.M."/>
            <person name="Nelson D.R."/>
            <person name="Luo J.G."/>
            <person name="Rep M."/>
            <person name="Liu H."/>
            <person name="Yang S."/>
            <person name="Wang J."/>
            <person name="Krasnoff S.B."/>
            <person name="Xu Y."/>
            <person name="Molnar I."/>
            <person name="Lin M."/>
        </authorList>
    </citation>
    <scope>NUCLEOTIDE SEQUENCE [LARGE SCALE GENOMIC DNA]</scope>
    <source>
        <strain evidence="7 8">ARSEF 6962</strain>
    </source>
</reference>
<evidence type="ECO:0000313" key="8">
    <source>
        <dbReference type="Proteomes" id="UP000076580"/>
    </source>
</evidence>
<evidence type="ECO:0000256" key="1">
    <source>
        <dbReference type="ARBA" id="ARBA00022450"/>
    </source>
</evidence>
<dbReference type="FunFam" id="3.30.559.10:FF:000016">
    <property type="entry name" value="Nonribosomal peptide synthase Pes1"/>
    <property type="match status" value="1"/>
</dbReference>
<dbReference type="EMBL" id="LAYC01000001">
    <property type="protein sequence ID" value="KYK60268.1"/>
    <property type="molecule type" value="Genomic_DNA"/>
</dbReference>
<dbReference type="CDD" id="cd19545">
    <property type="entry name" value="FUM14_C_NRPS-like"/>
    <property type="match status" value="1"/>
</dbReference>
<dbReference type="PROSITE" id="PS50075">
    <property type="entry name" value="CARRIER"/>
    <property type="match status" value="2"/>
</dbReference>
<dbReference type="InParanoid" id="A0A151GT63"/>
<dbReference type="Gene3D" id="1.10.1200.10">
    <property type="entry name" value="ACP-like"/>
    <property type="match status" value="2"/>
</dbReference>
<sequence>MRRSLDHASSCVTEAQGPWTLDHVWAANSFVPEAIEACVHSLIKRVVCQKPASIAIRSRDGDLTYSQLDRQSSNLAYQLLYRGVRKGTTAVLCFDDSSLLAPIAALAVSKTGAALMALDITMPHDQLQPIMAQVQSPLFISSADSAHIVRRFGADNLLLIDHGLLSESTLFTLKPLHELPVVSPLDILYLAFTSGFSPNPESGKKIKGAAVTHQNVSSAAVYQQHLGSIFTNTFCSYDSAPPGSYLAWSIFFYNLIAGSCLCLPGAVEQSGQVEPPIKEPTPCTIVAMAQMLDPSKTHDLLQHFGTKIQSKPVDDEVVPDAESIPQNEALEARNEASELILHPGPGILTWVVDVVDPNILSPIGAVGELCLEGPLLGQDHLSTSDRISSSRFWRDPCWLLRGSDAIPGRYSWVYRTGVLARYLPDGRLAHVGYRPLDNDKDSDASSSQNDSGLDLKLNDDEIGINMQLSLGSQSPKPTPSDLSDGYVLMSEVDMNLSDPNLGPEAPLPFSLLDPSMNKEELVSNTAHICHVSASQIVDMMPCTPLQEGLIALTTIRPGDYVAKNEFEIGEKVDVDKLRLAWNQTVATNPILRTRVVSLPISGVHVLLQVVLDDDISWNCGEDQRHDEEQEAESERPMGLGTRLTRLCLAETAAGVRRLTWEIHHALYDGWSLPLLLKEVENAYFNRPSLCLQPMATFIKHILSRNEAAESAFWQAYFQNTNGSQFPPEKPGYHAQPDSQITSEVSGLAWGHGDYTPATIVRAAWAVAIANALGSDEALFGATVTGRQAPLAGIEIVAGPTIATVPVRVSVNWDARFDNLLNAVQREAADMIPYEQTGLSKISRISDDSAIGCKFQSLLVVQPADGDGVLDEREPFLTEVVDGESLFTSDTYAIVVECQLGSDSVDLRIAFDSSIVSRNRMDFVTQNFEFALRQLSDTCQGKLRLRCIQDELWDLHQAWAWNDVVPEAFPRCIHDIFSQRASEKPLSPAVNAWDGDFTYKDLDELSSGLALHLVDTNVAGKIVPLLFEKSKWMSVAVLAVMKAGGGCLALDSKQPLERLRSIVRQVDAPLILSSIANQSISSQLEISLSVTVGSNYSWESTSSTFPMVSPSDVLYVNFTSGSTGVPKGAVVTHGNFSSAIEHQQRALGFSCSSRVFDFSSYSFDAAWCNSLQSFTSGGCLCVPSQEERDNDLDGCFEKYKVNTVDLTPSVARIISRPALARLSTLILGGEAVLPGDPYLSTVGSETKVFNVYGPAECTPTATFAEMTPENMTIGRGAGVCAWVIDPESQTPSRVGAVGELWLEGPIVGKGYLNDAVRTEKVFIENPPWLVRGIPDRPGRTGRAGRRGRLYRTGDLVRHNDDGTLIFVGRADTQVKIRGQRVELGDVERHVLDALVLPRDLSARVTAETIRPKQSNSTLLVAFITLENAAFSTEESHDIVVKQATDGLTRRLQDSIPSYLVPVAFIPLSQLPIMASGKVDRKSLQAVAEETYLQYRTVPKEKGRRHRTVEPLTEIEAILQKIWMSVLNLTVDETSITGAFARLGGDSITAMQIISQCKLHNIVFSVSDLLDASTIKNLATRCIIASPADLVVDEDDDRAEPFDLSPIQHMFFNAYPEGLNHWNQSFLLELARPVSVTLLEEAVNAVVRRHAMLRCRFQKDPETGYWFQHILEGEDAPSSFAFTEHLVEKQDQIITISQARQESLDIQHGPVFACDLFQTFRGQKQILLLSAHHAVIDLVSWRIIWGDIEDYVSHGTLLSHPTASFRQWCRRQAKIAATLSPTSVLPVTVPQPQLEFWGFSEFENTFTDCQAYTKTLDNRCSGALFGSCNDALHSQPIDIIIGALLHSFVNTFPEREPAAVWVEGHGREHSEGLPDVASTVGWFTTLHPLALPVTIASSVIDAVTLAKDTRKRIPNKGQPYFSCRYLSESGRKAFDGQDISELTLNFTGQFQQLESDDGLFKRPDDLGGEHEGDMDLVEMSPLARRFTLIEINAEVEQGQLEVTFQVHKKMKHQKRLADWTEMFAQTLISAIDELLLTAPTMTLSDLPLLPLSYKGLDTLLNQQLPRAGIQLADVVDMYPCSPLQEGILISAQKEAASYATFSVWRCVPPSGSAAVSASQLGRAWKAVTKRHTILQSVFCIHPEGKGFIQVVLAGLEPRITFHVAAEGESPREVLSRLERPSFGANEAEHAFSICQSATGEVACRLDVSHSLIDASSMTCLVGDIINTYQGVSLAPATPFMEMVRYISKIPKAQRIASWEKLLRNVQPCVFPISRTSQQRQESFNDISISHSAIAGVADFCKDMGITRSVFMQVAWSMVLSQYTCKKEVCFGYLANGRDAPVDGIEAMVGPLVNLLISRVDLGKSAKDVLQTTSQNSIKHLRIQHTSLAEIQHHLGFSERLFNTAISIRGSDKTGNLQQQTLSFEPYGGEDPHEFDIGLNAIIDGNIMDVVVDYREPYITRHVAQEAASVLTKAIRYLLTTTVGHDVDADDAQQSLFDGFFKALVGEDELATREFWQSQFTNMEGSHFPVVRAGDLIEADKEVNLHLKDVNLRGHGDLTPTTIVRAAWALLASCMTGTNEGLFGVSAEAVGTVVPVRVLLDPQSTVGGYLHAMQRQTEDMARFERTGLCWISSMSEEAAQACEFQTVIQVMDEGAEGNQIQSTHPCAIFLSCKVGMSDANICLRFDSDVLGEQQAMRLGFQLEHLLHQLLDVHLRCHALESLSLVARRDLEQIWDWNGTVPEPLDACVHELVAQVANQQPDAPAVCAWDGDLSYRQVDELSTKLAMDLVRLGVGSGTIVPLLFEKSMWMPVAALAVMKAGAGAVATDTASQPEERLWAITQQTKARVCLSSVTNESLASRLGADVVVVGPDRLRTSPAGQQLPKVSPDDLLYVIFTSGTTGTPKGAMVSHRNFSSAMRHQREALGYEKGTRVLDFSSYAFDVFWSNMLNALTAGGCFCIPSTEQRQDDLSGTLRKYAITLADFTPTIARHIRGLESVSTLVLGGEVVLASDRDLANEDARVRSAYGPAECTPTATIQNLTVGGRGGLGRGAGVCTWVVDPDKASRLMPVGAPGELWLEGALVGSGYLNDEERTATAFVQDPEWLVLGVPGRRPGRHGRLYRTGDVVQYADDGSLHFIGRKDTQVKLHGQRIELEEVERAVKKALQRQGEAMTNAQVVAEVVEPQGTGAELLAAFVRLGGPHDAHDDDAVKQATVGIRDELRAVLPPYMVPSLYVPLETIPRMPTGKVDRRQLRAAGSRLTGKDLAALSRVTGEWRAPRTGAERRVQELWAEITKVGRESIGIDDSFFRIGGDSLGAMRLVGLAHDRGVPTLTVRDVFQKPILRDLAALDIWGDGVSLGASG</sequence>
<accession>A0A151GT63</accession>
<comment type="similarity">
    <text evidence="4">Belongs to the NRP synthetase family.</text>
</comment>
<dbReference type="InterPro" id="IPR000873">
    <property type="entry name" value="AMP-dep_synth/lig_dom"/>
</dbReference>
<dbReference type="FunFam" id="3.30.559.30:FF:000002">
    <property type="entry name" value="Nonribosomal peptide synthase Pes1"/>
    <property type="match status" value="1"/>
</dbReference>
<dbReference type="Gene3D" id="2.30.38.10">
    <property type="entry name" value="Luciferase, Domain 3"/>
    <property type="match status" value="1"/>
</dbReference>
<dbReference type="GO" id="GO:0031177">
    <property type="term" value="F:phosphopantetheine binding"/>
    <property type="evidence" value="ECO:0007669"/>
    <property type="project" value="TreeGrafter"/>
</dbReference>
<organism evidence="7 8">
    <name type="scientific">Drechmeria coniospora</name>
    <name type="common">Nematophagous fungus</name>
    <name type="synonym">Meria coniospora</name>
    <dbReference type="NCBI Taxonomy" id="98403"/>
    <lineage>
        <taxon>Eukaryota</taxon>
        <taxon>Fungi</taxon>
        <taxon>Dikarya</taxon>
        <taxon>Ascomycota</taxon>
        <taxon>Pezizomycotina</taxon>
        <taxon>Sordariomycetes</taxon>
        <taxon>Hypocreomycetidae</taxon>
        <taxon>Hypocreales</taxon>
        <taxon>Ophiocordycipitaceae</taxon>
        <taxon>Drechmeria</taxon>
    </lineage>
</organism>
<dbReference type="Gene3D" id="3.30.559.30">
    <property type="entry name" value="Nonribosomal peptide synthetase, condensation domain"/>
    <property type="match status" value="4"/>
</dbReference>
<dbReference type="InterPro" id="IPR036736">
    <property type="entry name" value="ACP-like_sf"/>
</dbReference>
<evidence type="ECO:0000256" key="4">
    <source>
        <dbReference type="ARBA" id="ARBA00029454"/>
    </source>
</evidence>
<gene>
    <name evidence="7" type="ORF">DCS_01405</name>
</gene>
<dbReference type="Gene3D" id="3.30.300.30">
    <property type="match status" value="2"/>
</dbReference>
<feature type="domain" description="Carrier" evidence="6">
    <location>
        <begin position="3273"/>
        <end position="3350"/>
    </location>
</feature>
<dbReference type="InterPro" id="IPR006162">
    <property type="entry name" value="Ppantetheine_attach_site"/>
</dbReference>
<dbReference type="GO" id="GO:0044550">
    <property type="term" value="P:secondary metabolite biosynthetic process"/>
    <property type="evidence" value="ECO:0007669"/>
    <property type="project" value="TreeGrafter"/>
</dbReference>
<dbReference type="InterPro" id="IPR009081">
    <property type="entry name" value="PP-bd_ACP"/>
</dbReference>
<keyword evidence="2" id="KW-0597">Phosphoprotein</keyword>
<dbReference type="SUPFAM" id="SSF47336">
    <property type="entry name" value="ACP-like"/>
    <property type="match status" value="2"/>
</dbReference>
<evidence type="ECO:0000256" key="2">
    <source>
        <dbReference type="ARBA" id="ARBA00022553"/>
    </source>
</evidence>
<dbReference type="Pfam" id="PF00668">
    <property type="entry name" value="Condensation"/>
    <property type="match status" value="3"/>
</dbReference>
<evidence type="ECO:0000313" key="7">
    <source>
        <dbReference type="EMBL" id="KYK60268.1"/>
    </source>
</evidence>
<evidence type="ECO:0000259" key="6">
    <source>
        <dbReference type="PROSITE" id="PS50075"/>
    </source>
</evidence>
<dbReference type="GeneID" id="63714048"/>
<dbReference type="GO" id="GO:0005737">
    <property type="term" value="C:cytoplasm"/>
    <property type="evidence" value="ECO:0007669"/>
    <property type="project" value="TreeGrafter"/>
</dbReference>
<dbReference type="InterPro" id="IPR020845">
    <property type="entry name" value="AMP-binding_CS"/>
</dbReference>
<dbReference type="PROSITE" id="PS00012">
    <property type="entry name" value="PHOSPHOPANTETHEINE"/>
    <property type="match status" value="1"/>
</dbReference>
<dbReference type="InterPro" id="IPR001242">
    <property type="entry name" value="Condensation_dom"/>
</dbReference>
<dbReference type="SUPFAM" id="SSF56801">
    <property type="entry name" value="Acetyl-CoA synthetase-like"/>
    <property type="match status" value="3"/>
</dbReference>
<dbReference type="Pfam" id="PF00550">
    <property type="entry name" value="PP-binding"/>
    <property type="match status" value="2"/>
</dbReference>
<dbReference type="Gene3D" id="3.40.50.12780">
    <property type="entry name" value="N-terminal domain of ligase-like"/>
    <property type="match status" value="3"/>
</dbReference>
<dbReference type="CDD" id="cd19542">
    <property type="entry name" value="CT_NRPS-like"/>
    <property type="match status" value="1"/>
</dbReference>
<feature type="domain" description="Carrier" evidence="6">
    <location>
        <begin position="1508"/>
        <end position="1584"/>
    </location>
</feature>
<dbReference type="InterPro" id="IPR023213">
    <property type="entry name" value="CAT-like_dom_sf"/>
</dbReference>
<dbReference type="PROSITE" id="PS00455">
    <property type="entry name" value="AMP_BINDING"/>
    <property type="match status" value="2"/>
</dbReference>
<evidence type="ECO:0000256" key="3">
    <source>
        <dbReference type="ARBA" id="ARBA00022598"/>
    </source>
</evidence>
<proteinExistence type="inferred from homology"/>
<dbReference type="CDD" id="cd05918">
    <property type="entry name" value="A_NRPS_SidN3_like"/>
    <property type="match status" value="2"/>
</dbReference>